<proteinExistence type="predicted"/>
<dbReference type="EMBL" id="CP138204">
    <property type="protein sequence ID" value="WPC76393.1"/>
    <property type="molecule type" value="Genomic_DNA"/>
</dbReference>
<reference evidence="2 3" key="1">
    <citation type="submission" date="2023-11" db="EMBL/GenBank/DDBJ databases">
        <title>Plant-associative lifestyle of Vibrio porteresiae and its evolutionary dynamics.</title>
        <authorList>
            <person name="Rameshkumar N."/>
            <person name="Kirti K."/>
        </authorList>
    </citation>
    <scope>NUCLEOTIDE SEQUENCE [LARGE SCALE GENOMIC DNA]</scope>
    <source>
        <strain evidence="2 3">MSSRF30</strain>
    </source>
</reference>
<dbReference type="Proteomes" id="UP001304071">
    <property type="component" value="Chromosome 2"/>
</dbReference>
<dbReference type="SUPFAM" id="SSF51182">
    <property type="entry name" value="RmlC-like cupins"/>
    <property type="match status" value="1"/>
</dbReference>
<gene>
    <name evidence="2" type="ORF">R8Z52_17850</name>
</gene>
<feature type="signal peptide" evidence="1">
    <location>
        <begin position="1"/>
        <end position="19"/>
    </location>
</feature>
<evidence type="ECO:0000313" key="3">
    <source>
        <dbReference type="Proteomes" id="UP001304071"/>
    </source>
</evidence>
<sequence length="173" mass="19013">MNIRVLGLACLLTPCVVMAGVPNNKIGYESLYNDANGVTHQAYCELDKLSFQNFSVGGAPELVSTDDMKTTRYVFNIMPVGWAGTWHKSPSAQWVIPVSGHWYIETMDHHRVKFGPGDLSFGYDIDAVQQDGKIGHISGTLGKEPAKVLVVQVNSLPKEIKDKRCMAGGTFIR</sequence>
<dbReference type="RefSeq" id="WP_261896806.1">
    <property type="nucleotide sequence ID" value="NZ_AP024896.1"/>
</dbReference>
<evidence type="ECO:0000256" key="1">
    <source>
        <dbReference type="SAM" id="SignalP"/>
    </source>
</evidence>
<organism evidence="2 3">
    <name type="scientific">Vibrio porteresiae DSM 19223</name>
    <dbReference type="NCBI Taxonomy" id="1123496"/>
    <lineage>
        <taxon>Bacteria</taxon>
        <taxon>Pseudomonadati</taxon>
        <taxon>Pseudomonadota</taxon>
        <taxon>Gammaproteobacteria</taxon>
        <taxon>Vibrionales</taxon>
        <taxon>Vibrionaceae</taxon>
        <taxon>Vibrio</taxon>
    </lineage>
</organism>
<evidence type="ECO:0008006" key="4">
    <source>
        <dbReference type="Google" id="ProtNLM"/>
    </source>
</evidence>
<dbReference type="CDD" id="cd07009">
    <property type="entry name" value="cupin_BLL0285-like"/>
    <property type="match status" value="1"/>
</dbReference>
<keyword evidence="1" id="KW-0732">Signal</keyword>
<feature type="chain" id="PRO_5047392335" description="Cupin" evidence="1">
    <location>
        <begin position="20"/>
        <end position="173"/>
    </location>
</feature>
<keyword evidence="3" id="KW-1185">Reference proteome</keyword>
<name>A0ABZ0QIR1_9VIBR</name>
<dbReference type="InterPro" id="IPR011051">
    <property type="entry name" value="RmlC_Cupin_sf"/>
</dbReference>
<protein>
    <recommendedName>
        <fullName evidence="4">Cupin</fullName>
    </recommendedName>
</protein>
<accession>A0ABZ0QIR1</accession>
<evidence type="ECO:0000313" key="2">
    <source>
        <dbReference type="EMBL" id="WPC76393.1"/>
    </source>
</evidence>